<dbReference type="InterPro" id="IPR024420">
    <property type="entry name" value="TRAPP_III_complex_Trs85"/>
</dbReference>
<accession>A0A2G9GCY1</accession>
<proteinExistence type="predicted"/>
<dbReference type="STRING" id="429701.A0A2G9GCY1"/>
<dbReference type="Pfam" id="PF12739">
    <property type="entry name" value="TRAPPC-Trs85"/>
    <property type="match status" value="1"/>
</dbReference>
<comment type="caution">
    <text evidence="1">The sequence shown here is derived from an EMBL/GenBank/DDBJ whole genome shotgun (WGS) entry which is preliminary data.</text>
</comment>
<dbReference type="PANTHER" id="PTHR12975:SF6">
    <property type="entry name" value="TRAFFICKING PROTEIN PARTICLE COMPLEX SUBUNIT 8"/>
    <property type="match status" value="1"/>
</dbReference>
<reference evidence="2" key="1">
    <citation type="journal article" date="2018" name="Gigascience">
        <title>Genome assembly of the Pink Ipe (Handroanthus impetiginosus, Bignoniaceae), a highly valued, ecologically keystone Neotropical timber forest tree.</title>
        <authorList>
            <person name="Silva-Junior O.B."/>
            <person name="Grattapaglia D."/>
            <person name="Novaes E."/>
            <person name="Collevatti R.G."/>
        </authorList>
    </citation>
    <scope>NUCLEOTIDE SEQUENCE [LARGE SCALE GENOMIC DNA]</scope>
    <source>
        <strain evidence="2">cv. UFG-1</strain>
    </source>
</reference>
<keyword evidence="2" id="KW-1185">Reference proteome</keyword>
<sequence length="163" mass="18505">MADPANTKLGRMLLDEITPVVMVLRTPLVEESCRKNGFSLIEMLTPFSKFNNIDVPVRTASDQPYRLRRFRLRLFYASEIRQPNSEAAKERTKQVITHAGDKDISELCSDPPNIESLITTSEQDFVPSWFQNFNKELVDAVSFSEHEAFDHPVACLVAVSSKD</sequence>
<organism evidence="1 2">
    <name type="scientific">Handroanthus impetiginosus</name>
    <dbReference type="NCBI Taxonomy" id="429701"/>
    <lineage>
        <taxon>Eukaryota</taxon>
        <taxon>Viridiplantae</taxon>
        <taxon>Streptophyta</taxon>
        <taxon>Embryophyta</taxon>
        <taxon>Tracheophyta</taxon>
        <taxon>Spermatophyta</taxon>
        <taxon>Magnoliopsida</taxon>
        <taxon>eudicotyledons</taxon>
        <taxon>Gunneridae</taxon>
        <taxon>Pentapetalae</taxon>
        <taxon>asterids</taxon>
        <taxon>lamiids</taxon>
        <taxon>Lamiales</taxon>
        <taxon>Bignoniaceae</taxon>
        <taxon>Crescentiina</taxon>
        <taxon>Tabebuia alliance</taxon>
        <taxon>Handroanthus</taxon>
    </lineage>
</organism>
<gene>
    <name evidence="1" type="ORF">CDL12_24340</name>
</gene>
<dbReference type="PANTHER" id="PTHR12975">
    <property type="entry name" value="TRANSPORT PROTEIN TRAPP"/>
    <property type="match status" value="1"/>
</dbReference>
<protein>
    <submittedName>
        <fullName evidence="1">Uncharacterized protein</fullName>
    </submittedName>
</protein>
<evidence type="ECO:0000313" key="2">
    <source>
        <dbReference type="Proteomes" id="UP000231279"/>
    </source>
</evidence>
<dbReference type="AlphaFoldDB" id="A0A2G9GCY1"/>
<dbReference type="OrthoDB" id="437922at2759"/>
<name>A0A2G9GCY1_9LAMI</name>
<dbReference type="EMBL" id="NKXS01005629">
    <property type="protein sequence ID" value="PIN03141.1"/>
    <property type="molecule type" value="Genomic_DNA"/>
</dbReference>
<dbReference type="Proteomes" id="UP000231279">
    <property type="component" value="Unassembled WGS sequence"/>
</dbReference>
<evidence type="ECO:0000313" key="1">
    <source>
        <dbReference type="EMBL" id="PIN03141.1"/>
    </source>
</evidence>
<dbReference type="GO" id="GO:1990072">
    <property type="term" value="C:TRAPPIII protein complex"/>
    <property type="evidence" value="ECO:0007669"/>
    <property type="project" value="TreeGrafter"/>
</dbReference>